<feature type="signal peptide" evidence="2">
    <location>
        <begin position="1"/>
        <end position="30"/>
    </location>
</feature>
<dbReference type="Proteomes" id="UP000217257">
    <property type="component" value="Chromosome"/>
</dbReference>
<dbReference type="KEGG" id="cfus:CYFUS_009256"/>
<sequence>MPLLPVPSRRCLSLLLLVVLASACRGTRGATPLFSLEDPRGDDHGDGELRYPLREDLGPGAMDLLSLRAWPESGGTRFEAIFARPIASPTARTVDGVGTTLVDQARLGFYTFNLDVYVDQDRREGSGSTDTLPGRRLVLAPGSAWEKALLLSPRPLEARDSLRALWREAALAEAQRTEGSLGGPALKALEAEVERRIDTSVFFPTRVNVTGARVSFFVPESFLGGPASASWGYAVAVTGAVLTRRVSMPAFLGGVTAPPEQGVLVLGIGPGVSHERFGGGRVGGAPQSPVVDLVVPEGVRQEDVLGPQAPPWPAVVPDASLPQAPDAGGAAGQGEAPGGAAPRG</sequence>
<keyword evidence="2" id="KW-0732">Signal</keyword>
<evidence type="ECO:0000313" key="5">
    <source>
        <dbReference type="Proteomes" id="UP000217257"/>
    </source>
</evidence>
<dbReference type="Pfam" id="PF09985">
    <property type="entry name" value="Glucodextran_C"/>
    <property type="match status" value="1"/>
</dbReference>
<accession>A0A250JKW6</accession>
<dbReference type="AlphaFoldDB" id="A0A250JKW6"/>
<evidence type="ECO:0000259" key="3">
    <source>
        <dbReference type="Pfam" id="PF09985"/>
    </source>
</evidence>
<dbReference type="InterPro" id="IPR019248">
    <property type="entry name" value="Glucodextran_C"/>
</dbReference>
<dbReference type="SUPFAM" id="SSF49344">
    <property type="entry name" value="CBD9-like"/>
    <property type="match status" value="1"/>
</dbReference>
<dbReference type="EMBL" id="CP022098">
    <property type="protein sequence ID" value="ATB43776.1"/>
    <property type="molecule type" value="Genomic_DNA"/>
</dbReference>
<name>A0A250JKW6_9BACT</name>
<reference evidence="4 5" key="1">
    <citation type="submission" date="2017-06" db="EMBL/GenBank/DDBJ databases">
        <title>Sequencing and comparative analysis of myxobacterial genomes.</title>
        <authorList>
            <person name="Rupp O."/>
            <person name="Goesmann A."/>
            <person name="Sogaard-Andersen L."/>
        </authorList>
    </citation>
    <scope>NUCLEOTIDE SEQUENCE [LARGE SCALE GENOMIC DNA]</scope>
    <source>
        <strain evidence="4 5">DSM 52655</strain>
    </source>
</reference>
<protein>
    <recommendedName>
        <fullName evidence="3">Glucodextranase-like C-terminal domain-containing protein</fullName>
    </recommendedName>
</protein>
<organism evidence="4 5">
    <name type="scientific">Cystobacter fuscus</name>
    <dbReference type="NCBI Taxonomy" id="43"/>
    <lineage>
        <taxon>Bacteria</taxon>
        <taxon>Pseudomonadati</taxon>
        <taxon>Myxococcota</taxon>
        <taxon>Myxococcia</taxon>
        <taxon>Myxococcales</taxon>
        <taxon>Cystobacterineae</taxon>
        <taxon>Archangiaceae</taxon>
        <taxon>Cystobacter</taxon>
    </lineage>
</organism>
<dbReference type="Gene3D" id="2.60.40.1190">
    <property type="match status" value="1"/>
</dbReference>
<evidence type="ECO:0000256" key="1">
    <source>
        <dbReference type="SAM" id="MobiDB-lite"/>
    </source>
</evidence>
<gene>
    <name evidence="4" type="ORF">CYFUS_009256</name>
</gene>
<feature type="domain" description="Glucodextranase-like C-terminal" evidence="3">
    <location>
        <begin position="34"/>
        <end position="307"/>
    </location>
</feature>
<feature type="chain" id="PRO_5012354702" description="Glucodextranase-like C-terminal domain-containing protein" evidence="2">
    <location>
        <begin position="31"/>
        <end position="344"/>
    </location>
</feature>
<dbReference type="RefSeq" id="WP_095991145.1">
    <property type="nucleotide sequence ID" value="NZ_CP022098.1"/>
</dbReference>
<proteinExistence type="predicted"/>
<feature type="region of interest" description="Disordered" evidence="1">
    <location>
        <begin position="303"/>
        <end position="344"/>
    </location>
</feature>
<evidence type="ECO:0000313" key="4">
    <source>
        <dbReference type="EMBL" id="ATB43776.1"/>
    </source>
</evidence>
<evidence type="ECO:0000256" key="2">
    <source>
        <dbReference type="SAM" id="SignalP"/>
    </source>
</evidence>